<dbReference type="Proteomes" id="UP000613974">
    <property type="component" value="Unassembled WGS sequence"/>
</dbReference>
<feature type="compositionally biased region" description="Low complexity" evidence="1">
    <location>
        <begin position="77"/>
        <end position="95"/>
    </location>
</feature>
<feature type="compositionally biased region" description="Basic residues" evidence="1">
    <location>
        <begin position="67"/>
        <end position="76"/>
    </location>
</feature>
<keyword evidence="3" id="KW-1185">Reference proteome</keyword>
<protein>
    <submittedName>
        <fullName evidence="2">Uncharacterized protein</fullName>
    </submittedName>
</protein>
<comment type="caution">
    <text evidence="2">The sequence shown here is derived from an EMBL/GenBank/DDBJ whole genome shotgun (WGS) entry which is preliminary data.</text>
</comment>
<evidence type="ECO:0000256" key="1">
    <source>
        <dbReference type="SAM" id="MobiDB-lite"/>
    </source>
</evidence>
<name>A0ABQ3SPU0_9ACTN</name>
<feature type="region of interest" description="Disordered" evidence="1">
    <location>
        <begin position="65"/>
        <end position="117"/>
    </location>
</feature>
<dbReference type="InterPro" id="IPR036163">
    <property type="entry name" value="HMA_dom_sf"/>
</dbReference>
<proteinExistence type="predicted"/>
<dbReference type="EMBL" id="BNEC01000005">
    <property type="protein sequence ID" value="GHI70057.1"/>
    <property type="molecule type" value="Genomic_DNA"/>
</dbReference>
<organism evidence="2 3">
    <name type="scientific">Streptomyces nojiriensis</name>
    <dbReference type="NCBI Taxonomy" id="66374"/>
    <lineage>
        <taxon>Bacteria</taxon>
        <taxon>Bacillati</taxon>
        <taxon>Actinomycetota</taxon>
        <taxon>Actinomycetes</taxon>
        <taxon>Kitasatosporales</taxon>
        <taxon>Streptomycetaceae</taxon>
        <taxon>Streptomyces</taxon>
    </lineage>
</organism>
<dbReference type="SUPFAM" id="SSF55008">
    <property type="entry name" value="HMA, heavy metal-associated domain"/>
    <property type="match status" value="1"/>
</dbReference>
<accession>A0ABQ3SPU0</accession>
<sequence length="141" mass="15814">MRHPRRPEPRDGGKERSTVVLDVRGMVRATQQNTVAAVPGRRPRVLDVEVNSVAQSATVVFDPRRTAAGRRRRHPAPTRVPAWSRPGQPQQPQAARAREAAARRPRPSGPWRAWDELGAGSRRWRTFHEAIRTAPGMCARP</sequence>
<reference evidence="3" key="1">
    <citation type="submission" date="2023-07" db="EMBL/GenBank/DDBJ databases">
        <title>Whole genome shotgun sequence of Streptomyces nojiriensis NBRC 13794.</title>
        <authorList>
            <person name="Komaki H."/>
            <person name="Tamura T."/>
        </authorList>
    </citation>
    <scope>NUCLEOTIDE SEQUENCE [LARGE SCALE GENOMIC DNA]</scope>
    <source>
        <strain evidence="3">NBRC 13794</strain>
    </source>
</reference>
<evidence type="ECO:0000313" key="3">
    <source>
        <dbReference type="Proteomes" id="UP000613974"/>
    </source>
</evidence>
<gene>
    <name evidence="2" type="ORF">Snoj_39750</name>
</gene>
<evidence type="ECO:0000313" key="2">
    <source>
        <dbReference type="EMBL" id="GHI70057.1"/>
    </source>
</evidence>